<reference evidence="10 11" key="1">
    <citation type="submission" date="2023-06" db="EMBL/GenBank/DDBJ databases">
        <title>Sporosarcina sp. nov., isolated from Korean traditional fermented seafood 'Jeotgal'.</title>
        <authorList>
            <person name="Yang A.-I."/>
            <person name="Shin N.-R."/>
        </authorList>
    </citation>
    <scope>NUCLEOTIDE SEQUENCE [LARGE SCALE GENOMIC DNA]</scope>
    <source>
        <strain evidence="10 11">KCTC3840</strain>
    </source>
</reference>
<comment type="caution">
    <text evidence="10">The sequence shown here is derived from an EMBL/GenBank/DDBJ whole genome shotgun (WGS) entry which is preliminary data.</text>
</comment>
<evidence type="ECO:0000256" key="7">
    <source>
        <dbReference type="ARBA" id="ARBA00023136"/>
    </source>
</evidence>
<dbReference type="NCBIfam" id="TIGR00688">
    <property type="entry name" value="rarD"/>
    <property type="match status" value="1"/>
</dbReference>
<sequence>MQTQQQGAFWVFTAYFLWGFMPIYWKSLNHVGSSEILVNRIIWAFILTVLALLIIGQGKKILSDVKELWKTPRQFWGLCLASFLVTANWGTYIWAVNNDFIVQASLGYYMNPLVSVLLGIIFLKESLDRSQKGAFLLAAIGVTVLTFHYGVFPWVSFLLAFSFALYGLIKKHIKLNAFRGLAIETAFTVPFALMAYGYLISSGKAVVFHTTPWTVVLLILTGIATALPLIFFSKGVVSIPLYVSGFLQYIAPTLMLIIGVSLYGEKFGKFEWVSFAFIWAALLLFTIPQLLRYVKSRRALSQLQKQN</sequence>
<feature type="transmembrane region" description="Helical" evidence="8">
    <location>
        <begin position="213"/>
        <end position="232"/>
    </location>
</feature>
<keyword evidence="4" id="KW-1003">Cell membrane</keyword>
<protein>
    <submittedName>
        <fullName evidence="10">EamA family transporter RarD</fullName>
    </submittedName>
</protein>
<evidence type="ECO:0000256" key="6">
    <source>
        <dbReference type="ARBA" id="ARBA00022989"/>
    </source>
</evidence>
<evidence type="ECO:0000256" key="8">
    <source>
        <dbReference type="SAM" id="Phobius"/>
    </source>
</evidence>
<keyword evidence="5 8" id="KW-0812">Transmembrane</keyword>
<dbReference type="InterPro" id="IPR004626">
    <property type="entry name" value="RarD"/>
</dbReference>
<accession>A0ABU4G045</accession>
<dbReference type="SUPFAM" id="SSF103481">
    <property type="entry name" value="Multidrug resistance efflux transporter EmrE"/>
    <property type="match status" value="2"/>
</dbReference>
<feature type="transmembrane region" description="Helical" evidence="8">
    <location>
        <begin position="272"/>
        <end position="291"/>
    </location>
</feature>
<dbReference type="PANTHER" id="PTHR22911">
    <property type="entry name" value="ACYL-MALONYL CONDENSING ENZYME-RELATED"/>
    <property type="match status" value="1"/>
</dbReference>
<name>A0ABU4G045_9BACL</name>
<keyword evidence="11" id="KW-1185">Reference proteome</keyword>
<dbReference type="PANTHER" id="PTHR22911:SF137">
    <property type="entry name" value="SOLUTE CARRIER FAMILY 35 MEMBER G2-RELATED"/>
    <property type="match status" value="1"/>
</dbReference>
<feature type="transmembrane region" description="Helical" evidence="8">
    <location>
        <begin position="239"/>
        <end position="260"/>
    </location>
</feature>
<dbReference type="InterPro" id="IPR037185">
    <property type="entry name" value="EmrE-like"/>
</dbReference>
<dbReference type="RefSeq" id="WP_317935902.1">
    <property type="nucleotide sequence ID" value="NZ_JAUBDH010000005.1"/>
</dbReference>
<organism evidence="10 11">
    <name type="scientific">Sporosarcina aquimarina</name>
    <dbReference type="NCBI Taxonomy" id="114975"/>
    <lineage>
        <taxon>Bacteria</taxon>
        <taxon>Bacillati</taxon>
        <taxon>Bacillota</taxon>
        <taxon>Bacilli</taxon>
        <taxon>Bacillales</taxon>
        <taxon>Caryophanaceae</taxon>
        <taxon>Sporosarcina</taxon>
    </lineage>
</organism>
<feature type="transmembrane region" description="Helical" evidence="8">
    <location>
        <begin position="7"/>
        <end position="25"/>
    </location>
</feature>
<dbReference type="InterPro" id="IPR000620">
    <property type="entry name" value="EamA_dom"/>
</dbReference>
<feature type="transmembrane region" description="Helical" evidence="8">
    <location>
        <begin position="100"/>
        <end position="123"/>
    </location>
</feature>
<evidence type="ECO:0000313" key="11">
    <source>
        <dbReference type="Proteomes" id="UP001280629"/>
    </source>
</evidence>
<evidence type="ECO:0000256" key="1">
    <source>
        <dbReference type="ARBA" id="ARBA00004651"/>
    </source>
</evidence>
<feature type="transmembrane region" description="Helical" evidence="8">
    <location>
        <begin position="130"/>
        <end position="147"/>
    </location>
</feature>
<feature type="domain" description="EamA" evidence="9">
    <location>
        <begin position="7"/>
        <end position="146"/>
    </location>
</feature>
<comment type="subcellular location">
    <subcellularLocation>
        <location evidence="1">Cell membrane</location>
        <topology evidence="1">Multi-pass membrane protein</topology>
    </subcellularLocation>
</comment>
<keyword evidence="3" id="KW-0813">Transport</keyword>
<feature type="transmembrane region" description="Helical" evidence="8">
    <location>
        <begin position="181"/>
        <end position="201"/>
    </location>
</feature>
<keyword evidence="6 8" id="KW-1133">Transmembrane helix</keyword>
<evidence type="ECO:0000256" key="4">
    <source>
        <dbReference type="ARBA" id="ARBA00022475"/>
    </source>
</evidence>
<proteinExistence type="inferred from homology"/>
<gene>
    <name evidence="10" type="primary">rarD</name>
    <name evidence="10" type="ORF">QT716_09890</name>
</gene>
<evidence type="ECO:0000256" key="2">
    <source>
        <dbReference type="ARBA" id="ARBA00007362"/>
    </source>
</evidence>
<keyword evidence="7 8" id="KW-0472">Membrane</keyword>
<feature type="transmembrane region" description="Helical" evidence="8">
    <location>
        <begin position="75"/>
        <end position="94"/>
    </location>
</feature>
<evidence type="ECO:0000313" key="10">
    <source>
        <dbReference type="EMBL" id="MDW0110346.1"/>
    </source>
</evidence>
<dbReference type="Pfam" id="PF00892">
    <property type="entry name" value="EamA"/>
    <property type="match status" value="1"/>
</dbReference>
<dbReference type="EMBL" id="JAUBDH010000005">
    <property type="protein sequence ID" value="MDW0110346.1"/>
    <property type="molecule type" value="Genomic_DNA"/>
</dbReference>
<dbReference type="Proteomes" id="UP001280629">
    <property type="component" value="Unassembled WGS sequence"/>
</dbReference>
<feature type="transmembrane region" description="Helical" evidence="8">
    <location>
        <begin position="37"/>
        <end position="55"/>
    </location>
</feature>
<evidence type="ECO:0000256" key="3">
    <source>
        <dbReference type="ARBA" id="ARBA00022448"/>
    </source>
</evidence>
<comment type="similarity">
    <text evidence="2">Belongs to the EamA transporter family.</text>
</comment>
<evidence type="ECO:0000256" key="5">
    <source>
        <dbReference type="ARBA" id="ARBA00022692"/>
    </source>
</evidence>
<evidence type="ECO:0000259" key="9">
    <source>
        <dbReference type="Pfam" id="PF00892"/>
    </source>
</evidence>